<comment type="caution">
    <text evidence="5">The sequence shown here is derived from an EMBL/GenBank/DDBJ whole genome shotgun (WGS) entry which is preliminary data.</text>
</comment>
<gene>
    <name evidence="5" type="primary">glxK</name>
    <name evidence="5" type="ORF">Kpho02_44210</name>
</gene>
<keyword evidence="3 4" id="KW-0418">Kinase</keyword>
<dbReference type="PANTHER" id="PTHR21599:SF0">
    <property type="entry name" value="GLYCERATE KINASE"/>
    <property type="match status" value="1"/>
</dbReference>
<dbReference type="Pfam" id="PF02595">
    <property type="entry name" value="Gly_kinase"/>
    <property type="match status" value="1"/>
</dbReference>
<dbReference type="Gene3D" id="3.90.1510.10">
    <property type="entry name" value="Glycerate kinase, domain 2"/>
    <property type="match status" value="1"/>
</dbReference>
<dbReference type="AlphaFoldDB" id="A0A9W6V4D7"/>
<comment type="similarity">
    <text evidence="1 4">Belongs to the glycerate kinase type-1 family.</text>
</comment>
<accession>A0A9W6V4D7</accession>
<dbReference type="SUPFAM" id="SSF110738">
    <property type="entry name" value="Glycerate kinase I"/>
    <property type="match status" value="1"/>
</dbReference>
<evidence type="ECO:0000313" key="6">
    <source>
        <dbReference type="Proteomes" id="UP001165041"/>
    </source>
</evidence>
<dbReference type="InterPro" id="IPR036129">
    <property type="entry name" value="Glycerate_kinase_sf"/>
</dbReference>
<reference evidence="5" key="1">
    <citation type="submission" date="2023-02" db="EMBL/GenBank/DDBJ databases">
        <title>Kitasatospora phosalacinea NBRC 14627.</title>
        <authorList>
            <person name="Ichikawa N."/>
            <person name="Sato H."/>
            <person name="Tonouchi N."/>
        </authorList>
    </citation>
    <scope>NUCLEOTIDE SEQUENCE</scope>
    <source>
        <strain evidence="5">NBRC 14627</strain>
    </source>
</reference>
<dbReference type="Proteomes" id="UP001165041">
    <property type="component" value="Unassembled WGS sequence"/>
</dbReference>
<evidence type="ECO:0000256" key="3">
    <source>
        <dbReference type="ARBA" id="ARBA00022777"/>
    </source>
</evidence>
<dbReference type="RefSeq" id="WP_285737848.1">
    <property type="nucleotide sequence ID" value="NZ_BSSA01000015.1"/>
</dbReference>
<dbReference type="InterPro" id="IPR004381">
    <property type="entry name" value="Glycerate_kinase"/>
</dbReference>
<dbReference type="NCBIfam" id="TIGR00045">
    <property type="entry name" value="glycerate kinase"/>
    <property type="match status" value="1"/>
</dbReference>
<dbReference type="InterPro" id="IPR018193">
    <property type="entry name" value="Glyc_kinase_flavodox-like_fold"/>
</dbReference>
<sequence>MRVVVAPDAFKGTIDAAAAADALAAGWRSVRAADEVRCLPMADGGEGTLAAVVSASPGARLFDVPGVTGPDGRPVPGRFALLPDGTAVVELATASGLPLLEGELLPLSATTRGTGETVAAALDAGARRLLLGLGGSASTDGGHGLLSALGARLRDGAGEQLPPAPADFDLDRALAAARTVDLSALRPAPPGGVVLLTDVTNPLLGARGAAAVYGPQKGAGEREVALLERRLARWSELLGGDPAAPGAGAAGGTGYGLAAAWGALVEPGAAAVAGLLGLPAAVAAADLVVTGEGSFDATSLQGKAVGEVVRIADGAGVPSAVVAGVSEAPGVLTLSALAGSPLAARRDPARWLHRAGAVLAAHHDAPRRS</sequence>
<evidence type="ECO:0000256" key="2">
    <source>
        <dbReference type="ARBA" id="ARBA00022679"/>
    </source>
</evidence>
<dbReference type="EMBL" id="BSSA01000015">
    <property type="protein sequence ID" value="GLW72122.1"/>
    <property type="molecule type" value="Genomic_DNA"/>
</dbReference>
<evidence type="ECO:0000313" key="5">
    <source>
        <dbReference type="EMBL" id="GLW72122.1"/>
    </source>
</evidence>
<name>A0A9W6V4D7_9ACTN</name>
<dbReference type="InterPro" id="IPR018197">
    <property type="entry name" value="Glycerate_kinase_RE-like"/>
</dbReference>
<dbReference type="GO" id="GO:0008887">
    <property type="term" value="F:glycerate kinase activity"/>
    <property type="evidence" value="ECO:0007669"/>
    <property type="project" value="UniProtKB-UniRule"/>
</dbReference>
<evidence type="ECO:0000256" key="1">
    <source>
        <dbReference type="ARBA" id="ARBA00006284"/>
    </source>
</evidence>
<dbReference type="Gene3D" id="3.40.50.10350">
    <property type="entry name" value="Glycerate kinase, domain 1"/>
    <property type="match status" value="1"/>
</dbReference>
<dbReference type="PIRSF" id="PIRSF006078">
    <property type="entry name" value="GlxK"/>
    <property type="match status" value="1"/>
</dbReference>
<proteinExistence type="inferred from homology"/>
<organism evidence="5 6">
    <name type="scientific">Kitasatospora phosalacinea</name>
    <dbReference type="NCBI Taxonomy" id="2065"/>
    <lineage>
        <taxon>Bacteria</taxon>
        <taxon>Bacillati</taxon>
        <taxon>Actinomycetota</taxon>
        <taxon>Actinomycetes</taxon>
        <taxon>Kitasatosporales</taxon>
        <taxon>Streptomycetaceae</taxon>
        <taxon>Kitasatospora</taxon>
    </lineage>
</organism>
<dbReference type="PANTHER" id="PTHR21599">
    <property type="entry name" value="GLYCERATE KINASE"/>
    <property type="match status" value="1"/>
</dbReference>
<protein>
    <submittedName>
        <fullName evidence="5">Glycerate kinase</fullName>
    </submittedName>
</protein>
<dbReference type="GO" id="GO:0031388">
    <property type="term" value="P:organic acid phosphorylation"/>
    <property type="evidence" value="ECO:0007669"/>
    <property type="project" value="UniProtKB-UniRule"/>
</dbReference>
<evidence type="ECO:0000256" key="4">
    <source>
        <dbReference type="PIRNR" id="PIRNR006078"/>
    </source>
</evidence>
<keyword evidence="2 4" id="KW-0808">Transferase</keyword>